<evidence type="ECO:0000259" key="2">
    <source>
        <dbReference type="Pfam" id="PF01612"/>
    </source>
</evidence>
<sequence length="593" mass="68303">MDDARRRSKGTWRKQRAQGEMSQGTMMLVEMRATCISKVLLTFDGRQKANDNNNGNISTITYLKVLFKEDDNPAEAFLDLYLASASVKGHMNLYKLAFEVYEECRTAKELKSESVGKELQNRAFNALLEKESIKGKREERKVVKSFHHFVKIFKFDQLDKSLDEHIKTFLSEGDYTSAGTLLAYGPSKLLDRHPDVLKQVIVPIFMIKHIEEGGIYEKLLKKLVKKAKTEQKLVLFLDDCLEKSNKERKNIVSSYKAMPENAIEALRDIKKVIKEYIGEFGVAKSDLPNYQRKLAVEDLYHLFKLYSEKNLTLEQLEDHARNAMMRSHTIPKLFVKKLQKQESAEEASKWEAFFQKPQALKQEYPEPYELDAFSVEFVRTETSKDIDKMTEVVRKVEKGNIIALDCENQAVYVTSTTKIALLQFAFDKKVFVVDTHSLGSDSDLNSAWKRFFEVFFGSGKHQVFGLGLDGDISNIGNTYTPLKDIQKKNVVKTERLILELKEQLPSSEFFKDLNPKIGLKDLYKKCFPNQPEMDKSEQMSCFDRRPLRKAQLDYAARDVIVLLKIFEKFKEEAARETNGVDAFSMLIFNSISS</sequence>
<accession>A0AA39HLQ5</accession>
<comment type="caution">
    <text evidence="3">The sequence shown here is derived from an EMBL/GenBank/DDBJ whole genome shotgun (WGS) entry which is preliminary data.</text>
</comment>
<dbReference type="GO" id="GO:0006139">
    <property type="term" value="P:nucleobase-containing compound metabolic process"/>
    <property type="evidence" value="ECO:0007669"/>
    <property type="project" value="InterPro"/>
</dbReference>
<dbReference type="GO" id="GO:0003676">
    <property type="term" value="F:nucleic acid binding"/>
    <property type="evidence" value="ECO:0007669"/>
    <property type="project" value="InterPro"/>
</dbReference>
<protein>
    <recommendedName>
        <fullName evidence="2">3'-5' exonuclease domain-containing protein</fullName>
    </recommendedName>
</protein>
<organism evidence="3 4">
    <name type="scientific">Steinernema hermaphroditum</name>
    <dbReference type="NCBI Taxonomy" id="289476"/>
    <lineage>
        <taxon>Eukaryota</taxon>
        <taxon>Metazoa</taxon>
        <taxon>Ecdysozoa</taxon>
        <taxon>Nematoda</taxon>
        <taxon>Chromadorea</taxon>
        <taxon>Rhabditida</taxon>
        <taxon>Tylenchina</taxon>
        <taxon>Panagrolaimomorpha</taxon>
        <taxon>Strongyloidoidea</taxon>
        <taxon>Steinernematidae</taxon>
        <taxon>Steinernema</taxon>
    </lineage>
</organism>
<evidence type="ECO:0000313" key="3">
    <source>
        <dbReference type="EMBL" id="KAK0408217.1"/>
    </source>
</evidence>
<keyword evidence="4" id="KW-1185">Reference proteome</keyword>
<gene>
    <name evidence="3" type="ORF">QR680_003836</name>
</gene>
<reference evidence="3" key="1">
    <citation type="submission" date="2023-06" db="EMBL/GenBank/DDBJ databases">
        <title>Genomic analysis of the entomopathogenic nematode Steinernema hermaphroditum.</title>
        <authorList>
            <person name="Schwarz E.M."/>
            <person name="Heppert J.K."/>
            <person name="Baniya A."/>
            <person name="Schwartz H.T."/>
            <person name="Tan C.-H."/>
            <person name="Antoshechkin I."/>
            <person name="Sternberg P.W."/>
            <person name="Goodrich-Blair H."/>
            <person name="Dillman A.R."/>
        </authorList>
    </citation>
    <scope>NUCLEOTIDE SEQUENCE</scope>
    <source>
        <strain evidence="3">PS9179</strain>
        <tissue evidence="3">Whole animal</tissue>
    </source>
</reference>
<dbReference type="Proteomes" id="UP001175271">
    <property type="component" value="Unassembled WGS sequence"/>
</dbReference>
<feature type="domain" description="3'-5' exonuclease" evidence="2">
    <location>
        <begin position="382"/>
        <end position="572"/>
    </location>
</feature>
<dbReference type="Pfam" id="PF01612">
    <property type="entry name" value="DNA_pol_A_exo1"/>
    <property type="match status" value="1"/>
</dbReference>
<dbReference type="InterPro" id="IPR036397">
    <property type="entry name" value="RNaseH_sf"/>
</dbReference>
<dbReference type="Gene3D" id="3.30.420.10">
    <property type="entry name" value="Ribonuclease H-like superfamily/Ribonuclease H"/>
    <property type="match status" value="1"/>
</dbReference>
<proteinExistence type="predicted"/>
<dbReference type="SUPFAM" id="SSF53098">
    <property type="entry name" value="Ribonuclease H-like"/>
    <property type="match status" value="1"/>
</dbReference>
<dbReference type="EMBL" id="JAUCMV010000003">
    <property type="protein sequence ID" value="KAK0408217.1"/>
    <property type="molecule type" value="Genomic_DNA"/>
</dbReference>
<dbReference type="InterPro" id="IPR052408">
    <property type="entry name" value="Exonuclease_MUT-7-like"/>
</dbReference>
<dbReference type="AlphaFoldDB" id="A0AA39HLQ5"/>
<feature type="region of interest" description="Disordered" evidence="1">
    <location>
        <begin position="1"/>
        <end position="20"/>
    </location>
</feature>
<dbReference type="PANTHER" id="PTHR47765:SF2">
    <property type="entry name" value="EXONUCLEASE MUT-7 HOMOLOG"/>
    <property type="match status" value="1"/>
</dbReference>
<evidence type="ECO:0000313" key="4">
    <source>
        <dbReference type="Proteomes" id="UP001175271"/>
    </source>
</evidence>
<feature type="compositionally biased region" description="Basic residues" evidence="1">
    <location>
        <begin position="1"/>
        <end position="16"/>
    </location>
</feature>
<evidence type="ECO:0000256" key="1">
    <source>
        <dbReference type="SAM" id="MobiDB-lite"/>
    </source>
</evidence>
<dbReference type="GO" id="GO:0008408">
    <property type="term" value="F:3'-5' exonuclease activity"/>
    <property type="evidence" value="ECO:0007669"/>
    <property type="project" value="InterPro"/>
</dbReference>
<dbReference type="PANTHER" id="PTHR47765">
    <property type="entry name" value="3'-5' EXONUCLEASE DOMAIN-CONTAINING PROTEIN"/>
    <property type="match status" value="1"/>
</dbReference>
<dbReference type="InterPro" id="IPR002562">
    <property type="entry name" value="3'-5'_exonuclease_dom"/>
</dbReference>
<dbReference type="InterPro" id="IPR012337">
    <property type="entry name" value="RNaseH-like_sf"/>
</dbReference>
<name>A0AA39HLQ5_9BILA</name>